<accession>A0A7W6W8K3</accession>
<reference evidence="5 6" key="1">
    <citation type="submission" date="2020-08" db="EMBL/GenBank/DDBJ databases">
        <title>Genome sequencing of Purple Non-Sulfur Bacteria from various extreme environments.</title>
        <authorList>
            <person name="Mayer M."/>
        </authorList>
    </citation>
    <scope>NUCLEOTIDE SEQUENCE [LARGE SCALE GENOMIC DNA]</scope>
    <source>
        <strain evidence="5 6">JA131</strain>
    </source>
</reference>
<evidence type="ECO:0000313" key="5">
    <source>
        <dbReference type="EMBL" id="MBB4264964.1"/>
    </source>
</evidence>
<dbReference type="PROSITE" id="PS50893">
    <property type="entry name" value="ABC_TRANSPORTER_2"/>
    <property type="match status" value="1"/>
</dbReference>
<dbReference type="InterPro" id="IPR003439">
    <property type="entry name" value="ABC_transporter-like_ATP-bd"/>
</dbReference>
<evidence type="ECO:0000256" key="2">
    <source>
        <dbReference type="ARBA" id="ARBA00022840"/>
    </source>
</evidence>
<dbReference type="InterPro" id="IPR003593">
    <property type="entry name" value="AAA+_ATPase"/>
</dbReference>
<dbReference type="SUPFAM" id="SSF52540">
    <property type="entry name" value="P-loop containing nucleoside triphosphate hydrolases"/>
    <property type="match status" value="1"/>
</dbReference>
<dbReference type="PANTHER" id="PTHR43582:SF5">
    <property type="entry name" value="ABC TRANSPORTER"/>
    <property type="match status" value="1"/>
</dbReference>
<sequence length="335" mass="35870">MIRIEALTHVYPGRRRQPSRVAVSDLTLSVPDGTFTILSGPNGSGKSTLFRILCGLSVPSRGRVLIGGHDLLRDPAAARALMGVVFQNPAVDKHLSVTENLSIHGALYGLSGAALRARMDEALAWTDLDGRLSDRVDTLSGGLARQVELAKCLLTRPRLLLLDEPTTGLDPASRRAFLDALGRLRRALGMTVLMTSHIFSEAETVDRVAIMADGQLLAHDTPQALRARLTGDVVVIETDRPDALAARLRGDLGAGVIRHGDDLRVDEVPGGDAVAFLERVLADYRPEVRGITVKQPTLEDVFIHVTAEARAAGRGGVSEIPRGPTSAEEQQESAA</sequence>
<evidence type="ECO:0000256" key="3">
    <source>
        <dbReference type="SAM" id="MobiDB-lite"/>
    </source>
</evidence>
<dbReference type="RefSeq" id="WP_184042594.1">
    <property type="nucleotide sequence ID" value="NZ_JACIGK010000003.1"/>
</dbReference>
<dbReference type="GO" id="GO:0005524">
    <property type="term" value="F:ATP binding"/>
    <property type="evidence" value="ECO:0007669"/>
    <property type="project" value="UniProtKB-KW"/>
</dbReference>
<dbReference type="AlphaFoldDB" id="A0A7W6W8K3"/>
<feature type="domain" description="ABC transporter" evidence="4">
    <location>
        <begin position="2"/>
        <end position="238"/>
    </location>
</feature>
<name>A0A7W6W8K3_9PROT</name>
<dbReference type="PANTHER" id="PTHR43582">
    <property type="entry name" value="LINEARMYCIN RESISTANCE ATP-BINDING PROTEIN LNRL"/>
    <property type="match status" value="1"/>
</dbReference>
<evidence type="ECO:0000313" key="6">
    <source>
        <dbReference type="Proteomes" id="UP000554286"/>
    </source>
</evidence>
<protein>
    <submittedName>
        <fullName evidence="5">ABC-2 type transport system ATP-binding protein</fullName>
    </submittedName>
</protein>
<keyword evidence="6" id="KW-1185">Reference proteome</keyword>
<keyword evidence="2 5" id="KW-0067">ATP-binding</keyword>
<dbReference type="SMART" id="SM00382">
    <property type="entry name" value="AAA"/>
    <property type="match status" value="1"/>
</dbReference>
<evidence type="ECO:0000256" key="1">
    <source>
        <dbReference type="ARBA" id="ARBA00022741"/>
    </source>
</evidence>
<dbReference type="EMBL" id="JACIGK010000003">
    <property type="protein sequence ID" value="MBB4264964.1"/>
    <property type="molecule type" value="Genomic_DNA"/>
</dbReference>
<dbReference type="Proteomes" id="UP000554286">
    <property type="component" value="Unassembled WGS sequence"/>
</dbReference>
<comment type="caution">
    <text evidence="5">The sequence shown here is derived from an EMBL/GenBank/DDBJ whole genome shotgun (WGS) entry which is preliminary data.</text>
</comment>
<feature type="region of interest" description="Disordered" evidence="3">
    <location>
        <begin position="313"/>
        <end position="335"/>
    </location>
</feature>
<proteinExistence type="predicted"/>
<evidence type="ECO:0000259" key="4">
    <source>
        <dbReference type="PROSITE" id="PS50893"/>
    </source>
</evidence>
<dbReference type="GO" id="GO:0016887">
    <property type="term" value="F:ATP hydrolysis activity"/>
    <property type="evidence" value="ECO:0007669"/>
    <property type="project" value="InterPro"/>
</dbReference>
<organism evidence="5 6">
    <name type="scientific">Roseospira visakhapatnamensis</name>
    <dbReference type="NCBI Taxonomy" id="390880"/>
    <lineage>
        <taxon>Bacteria</taxon>
        <taxon>Pseudomonadati</taxon>
        <taxon>Pseudomonadota</taxon>
        <taxon>Alphaproteobacteria</taxon>
        <taxon>Rhodospirillales</taxon>
        <taxon>Rhodospirillaceae</taxon>
        <taxon>Roseospira</taxon>
    </lineage>
</organism>
<keyword evidence="1" id="KW-0547">Nucleotide-binding</keyword>
<gene>
    <name evidence="5" type="ORF">GGD89_000575</name>
</gene>
<dbReference type="InterPro" id="IPR027417">
    <property type="entry name" value="P-loop_NTPase"/>
</dbReference>
<dbReference type="Gene3D" id="3.40.50.300">
    <property type="entry name" value="P-loop containing nucleotide triphosphate hydrolases"/>
    <property type="match status" value="1"/>
</dbReference>
<dbReference type="Pfam" id="PF00005">
    <property type="entry name" value="ABC_tran"/>
    <property type="match status" value="1"/>
</dbReference>